<gene>
    <name evidence="2" type="ORF">Aglo03_24700</name>
</gene>
<dbReference type="AlphaFoldDB" id="A0A9W6V960"/>
<dbReference type="EMBL" id="BSSD01000003">
    <property type="protein sequence ID" value="GLW91654.1"/>
    <property type="molecule type" value="Genomic_DNA"/>
</dbReference>
<evidence type="ECO:0000313" key="2">
    <source>
        <dbReference type="EMBL" id="GLW91654.1"/>
    </source>
</evidence>
<keyword evidence="1" id="KW-1133">Transmembrane helix</keyword>
<comment type="caution">
    <text evidence="2">The sequence shown here is derived from an EMBL/GenBank/DDBJ whole genome shotgun (WGS) entry which is preliminary data.</text>
</comment>
<keyword evidence="1" id="KW-0812">Transmembrane</keyword>
<evidence type="ECO:0000256" key="1">
    <source>
        <dbReference type="SAM" id="Phobius"/>
    </source>
</evidence>
<keyword evidence="1" id="KW-0472">Membrane</keyword>
<sequence length="106" mass="11432">MDLLTPGIMDRMDLPAPYLLLVALLVIGLLGLVLRWAFAPDNPTRDYGLLREVATAPTPTAAKAVEHHLRQAGIKSTTAPTPDGTAYRILVFPADERTAINALLDS</sequence>
<protein>
    <submittedName>
        <fullName evidence="2">Uncharacterized protein</fullName>
    </submittedName>
</protein>
<reference evidence="2" key="1">
    <citation type="submission" date="2023-02" db="EMBL/GenBank/DDBJ databases">
        <title>Actinokineospora globicatena NBRC 15670.</title>
        <authorList>
            <person name="Ichikawa N."/>
            <person name="Sato H."/>
            <person name="Tonouchi N."/>
        </authorList>
    </citation>
    <scope>NUCLEOTIDE SEQUENCE</scope>
    <source>
        <strain evidence="2">NBRC 15670</strain>
    </source>
</reference>
<name>A0A9W6V960_9PSEU</name>
<organism evidence="2 3">
    <name type="scientific">Actinokineospora globicatena</name>
    <dbReference type="NCBI Taxonomy" id="103729"/>
    <lineage>
        <taxon>Bacteria</taxon>
        <taxon>Bacillati</taxon>
        <taxon>Actinomycetota</taxon>
        <taxon>Actinomycetes</taxon>
        <taxon>Pseudonocardiales</taxon>
        <taxon>Pseudonocardiaceae</taxon>
        <taxon>Actinokineospora</taxon>
    </lineage>
</organism>
<proteinExistence type="predicted"/>
<feature type="transmembrane region" description="Helical" evidence="1">
    <location>
        <begin position="16"/>
        <end position="38"/>
    </location>
</feature>
<evidence type="ECO:0000313" key="3">
    <source>
        <dbReference type="Proteomes" id="UP001165042"/>
    </source>
</evidence>
<dbReference type="Proteomes" id="UP001165042">
    <property type="component" value="Unassembled WGS sequence"/>
</dbReference>
<accession>A0A9W6V960</accession>
<keyword evidence="3" id="KW-1185">Reference proteome</keyword>